<reference evidence="1 2" key="1">
    <citation type="submission" date="2019-02" db="EMBL/GenBank/DDBJ databases">
        <title>Deep-cultivation of Planctomycetes and their phenomic and genomic characterization uncovers novel biology.</title>
        <authorList>
            <person name="Wiegand S."/>
            <person name="Jogler M."/>
            <person name="Boedeker C."/>
            <person name="Pinto D."/>
            <person name="Vollmers J."/>
            <person name="Rivas-Marin E."/>
            <person name="Kohn T."/>
            <person name="Peeters S.H."/>
            <person name="Heuer A."/>
            <person name="Rast P."/>
            <person name="Oberbeckmann S."/>
            <person name="Bunk B."/>
            <person name="Jeske O."/>
            <person name="Meyerdierks A."/>
            <person name="Storesund J.E."/>
            <person name="Kallscheuer N."/>
            <person name="Luecker S."/>
            <person name="Lage O.M."/>
            <person name="Pohl T."/>
            <person name="Merkel B.J."/>
            <person name="Hornburger P."/>
            <person name="Mueller R.-W."/>
            <person name="Bruemmer F."/>
            <person name="Labrenz M."/>
            <person name="Spormann A.M."/>
            <person name="Op den Camp H."/>
            <person name="Overmann J."/>
            <person name="Amann R."/>
            <person name="Jetten M.S.M."/>
            <person name="Mascher T."/>
            <person name="Medema M.H."/>
            <person name="Devos D.P."/>
            <person name="Kaster A.-K."/>
            <person name="Ovreas L."/>
            <person name="Rohde M."/>
            <person name="Galperin M.Y."/>
            <person name="Jogler C."/>
        </authorList>
    </citation>
    <scope>NUCLEOTIDE SEQUENCE [LARGE SCALE GENOMIC DNA]</scope>
    <source>
        <strain evidence="1 2">Pan181</strain>
    </source>
</reference>
<proteinExistence type="predicted"/>
<organism evidence="1 2">
    <name type="scientific">Aeoliella mucimassa</name>
    <dbReference type="NCBI Taxonomy" id="2527972"/>
    <lineage>
        <taxon>Bacteria</taxon>
        <taxon>Pseudomonadati</taxon>
        <taxon>Planctomycetota</taxon>
        <taxon>Planctomycetia</taxon>
        <taxon>Pirellulales</taxon>
        <taxon>Lacipirellulaceae</taxon>
        <taxon>Aeoliella</taxon>
    </lineage>
</organism>
<dbReference type="KEGG" id="amuc:Pan181_38440"/>
<keyword evidence="2" id="KW-1185">Reference proteome</keyword>
<protein>
    <submittedName>
        <fullName evidence="1">Uncharacterized protein</fullName>
    </submittedName>
</protein>
<evidence type="ECO:0000313" key="2">
    <source>
        <dbReference type="Proteomes" id="UP000315750"/>
    </source>
</evidence>
<sequence>MAGFFSWHVAYYLSEWQTIRAAGLMLCSTTTNGVVVVLQRYCRAEAIGMGVGGLGFWGGQELLPGPRPLKT</sequence>
<accession>A0A518ASC5</accession>
<gene>
    <name evidence="1" type="ORF">Pan181_38440</name>
</gene>
<name>A0A518ASC5_9BACT</name>
<dbReference type="AlphaFoldDB" id="A0A518ASC5"/>
<dbReference type="EMBL" id="CP036278">
    <property type="protein sequence ID" value="QDU57625.1"/>
    <property type="molecule type" value="Genomic_DNA"/>
</dbReference>
<dbReference type="Proteomes" id="UP000315750">
    <property type="component" value="Chromosome"/>
</dbReference>
<evidence type="ECO:0000313" key="1">
    <source>
        <dbReference type="EMBL" id="QDU57625.1"/>
    </source>
</evidence>